<evidence type="ECO:0000313" key="1">
    <source>
        <dbReference type="EMBL" id="GAA2230240.1"/>
    </source>
</evidence>
<protein>
    <recommendedName>
        <fullName evidence="3">DUF3168 domain-containing protein</fullName>
    </recommendedName>
</protein>
<evidence type="ECO:0000313" key="2">
    <source>
        <dbReference type="Proteomes" id="UP001500929"/>
    </source>
</evidence>
<dbReference type="Proteomes" id="UP001500929">
    <property type="component" value="Unassembled WGS sequence"/>
</dbReference>
<organism evidence="1 2">
    <name type="scientific">Herbiconiux moechotypicola</name>
    <dbReference type="NCBI Taxonomy" id="637393"/>
    <lineage>
        <taxon>Bacteria</taxon>
        <taxon>Bacillati</taxon>
        <taxon>Actinomycetota</taxon>
        <taxon>Actinomycetes</taxon>
        <taxon>Micrococcales</taxon>
        <taxon>Microbacteriaceae</taxon>
        <taxon>Herbiconiux</taxon>
    </lineage>
</organism>
<reference evidence="2" key="1">
    <citation type="journal article" date="2019" name="Int. J. Syst. Evol. Microbiol.">
        <title>The Global Catalogue of Microorganisms (GCM) 10K type strain sequencing project: providing services to taxonomists for standard genome sequencing and annotation.</title>
        <authorList>
            <consortium name="The Broad Institute Genomics Platform"/>
            <consortium name="The Broad Institute Genome Sequencing Center for Infectious Disease"/>
            <person name="Wu L."/>
            <person name="Ma J."/>
        </authorList>
    </citation>
    <scope>NUCLEOTIDE SEQUENCE [LARGE SCALE GENOMIC DNA]</scope>
    <source>
        <strain evidence="2">JCM 16117</strain>
    </source>
</reference>
<name>A0ABP5QAD5_9MICO</name>
<dbReference type="EMBL" id="BAAAQY010000003">
    <property type="protein sequence ID" value="GAA2230240.1"/>
    <property type="molecule type" value="Genomic_DNA"/>
</dbReference>
<comment type="caution">
    <text evidence="1">The sequence shown here is derived from an EMBL/GenBank/DDBJ whole genome shotgun (WGS) entry which is preliminary data.</text>
</comment>
<gene>
    <name evidence="1" type="ORF">GCM10009851_13750</name>
</gene>
<evidence type="ECO:0008006" key="3">
    <source>
        <dbReference type="Google" id="ProtNLM"/>
    </source>
</evidence>
<keyword evidence="2" id="KW-1185">Reference proteome</keyword>
<sequence length="140" mass="15054">MTDVPIAFPDPQLSTRDLLRMLLAGRTEPEAADVTVSTRVLPGDDTSRSLPYVRVRTNGSLRDARLNGRASVQISVWHRDEGLAVALATLIEALLLAATSDTIRGFSPVSGPLPTSDPDNGLPLAFTTLTARLRPRLLTP</sequence>
<accession>A0ABP5QAD5</accession>
<proteinExistence type="predicted"/>